<comment type="caution">
    <text evidence="1">The sequence shown here is derived from an EMBL/GenBank/DDBJ whole genome shotgun (WGS) entry which is preliminary data.</text>
</comment>
<protein>
    <submittedName>
        <fullName evidence="1">Uncharacterized protein</fullName>
    </submittedName>
</protein>
<reference evidence="1 2" key="1">
    <citation type="submission" date="2015-11" db="EMBL/GenBank/DDBJ databases">
        <title>Genomic Taxonomy of the Vibrionaceae.</title>
        <authorList>
            <person name="Gomez-Gil B."/>
            <person name="Enciso-Ibarra J."/>
        </authorList>
    </citation>
    <scope>NUCLEOTIDE SEQUENCE [LARGE SCALE GENOMIC DNA]</scope>
    <source>
        <strain evidence="1 2">CAIM 912</strain>
    </source>
</reference>
<sequence length="194" mass="20648">MGAENLQGRFVSSEGIGSTLILSVKSTDGCLSLLAPSGGKEAGLVFTSNCSAPMTRTYQALKSASQPLVIAEGNIGIIAQGLIEESGVLTPSGNGLVLGSFNKTYISGWLAEITSPTEAFSLTKDERDPLPELSATTPVQVLLHWLAAAFSRLEPPPSQTTERNSELRDWLATQALNQEPPRPELHFRAEIALD</sequence>
<dbReference type="AlphaFoldDB" id="A0A135IBY1"/>
<evidence type="ECO:0000313" key="1">
    <source>
        <dbReference type="EMBL" id="KXF82972.1"/>
    </source>
</evidence>
<keyword evidence="2" id="KW-1185">Reference proteome</keyword>
<gene>
    <name evidence="1" type="ORF">ATN88_04260</name>
</gene>
<name>A0A135IBY1_9GAMM</name>
<dbReference type="EMBL" id="LNTY01000006">
    <property type="protein sequence ID" value="KXF82972.1"/>
    <property type="molecule type" value="Genomic_DNA"/>
</dbReference>
<proteinExistence type="predicted"/>
<dbReference type="STRING" id="294935.ATN88_04260"/>
<dbReference type="Proteomes" id="UP000070529">
    <property type="component" value="Unassembled WGS sequence"/>
</dbReference>
<organism evidence="1 2">
    <name type="scientific">Enterovibrio coralii</name>
    <dbReference type="NCBI Taxonomy" id="294935"/>
    <lineage>
        <taxon>Bacteria</taxon>
        <taxon>Pseudomonadati</taxon>
        <taxon>Pseudomonadota</taxon>
        <taxon>Gammaproteobacteria</taxon>
        <taxon>Vibrionales</taxon>
        <taxon>Vibrionaceae</taxon>
        <taxon>Enterovibrio</taxon>
    </lineage>
</organism>
<accession>A0A135IBY1</accession>
<evidence type="ECO:0000313" key="2">
    <source>
        <dbReference type="Proteomes" id="UP000070529"/>
    </source>
</evidence>